<dbReference type="InterPro" id="IPR025894">
    <property type="entry name" value="Mtf2_C_dom"/>
</dbReference>
<feature type="region of interest" description="Disordered" evidence="9">
    <location>
        <begin position="1300"/>
        <end position="1319"/>
    </location>
</feature>
<sequence>MNSSSYDSNIVHQDHHSVQHQVPNGHLSHHNNIQPGIGNYFLPPASTLPISEHQQSIQLQLPNISRCADKSPEMTSNSVPITTTGSAGLFGPRQIPLTTALSKTFFNSTVNGIQPSSQRFYGGVAPTTLSSTSSNSIQQTNRPHHQQGNTILITNNFSANQYGPNHPHVVGTSSQMQPRTTSGAANSGPSAANTLTGCYHNGNASNIRIITTLPNSLHQQQQQHIYNMAKDVESTGRDDIIQLPQFYNTPHQQSAYAQHLSTALPTHFAQQHFSAPTSSPTALHITQDDAQHQFFMSMTNNGNGSVATANNISVPKLISTITEESATVGDVANTSSTLVSSPATTTSSNSTLVLDRINICINNHYSDTSGTNNGLEMNATIATTARTSPDNIYSLASHAPQQPSPIIPAIHHKVVLDPVSNGGGSGTMHTDSYASNDSTIVIDEPDSTTTTPHTPPTTPENSSSPPLPLNLSPTRNIIDSQSISSQIIIGNSLNEAKGNNITSQTTVCTPAKKRLVDKTISNAAVEAIATITHSIDLLDDEEECEYVMSDVENGTDTERVAQTNEISEDSIMEIEDNEVEFSTPEAIRMKNTIKCDDAASPNLISQQHDIPVLHDSSEDVDLKLSKSVSPPSPTPVNIIQATANETASSVTLLTPPTPTTSSPGSLDSLIAEKKNANSSVSLLETSFTMGEDVFIRKDDGRQYLGTVIGSSADSDMSELQKVQYLIRFDDNSELWCGIEEMRRLGSSVGNGNAQMCVACKRVQEQDVIETCEDCRRGYHRSCTRETTPGSGIWFCLRCNKPMKERARVVAKHLCMSSSGNNKYKNSDEVSKISSPSQRKTPPDIYEFRIEENEIFTSDDEIPIKHIMEKARKSKDSIQIANASSLRPKSVKKLTNKDIISCEKIPVLDDENANDANIIIQSVHSIRKDKIKEKDVSPLKNPQCMTSIKQSTDEREFDVKTEDRVLVSNAVNANSSSIVYNNVSSIVTERSSRKRKAFKLSNSYKEIAAEAAAKRYDSSRICDSSSDENSSSSRGTSLDVIIPPPKNFLGLNNPFRIITPKKNIPASQTTGTSSGCVQNLLNFNRSGTMIKNSIFNTTALDFSSKLAALKSAGIFPNLSTSNLAKAAGQPRTVRTIKRRLSAKDITIGPNQEVRRRRTRRLSSNVEVISTTTINPIPRNFFPIHAKDLLTTQTTHLATTNTTRVLSTFNKQQIQRQTTSAATASFSSISSSSSTSSSPPGSMSSNVDAQVEIIQQVKPSHGRRLRQRPQKNSPANSRRSSVSSASTVSSTNSSSNITLAALQQQQQQHQALHKNSNKNANANSMQDLKQSVKEYFGGAVNRIESGEQFCIRAKRQLADGQMQYLIEWGDVATASLQGQLTQTTAKFTTAT</sequence>
<dbReference type="InterPro" id="IPR019787">
    <property type="entry name" value="Znf_PHD-finger"/>
</dbReference>
<feature type="compositionally biased region" description="Low complexity" evidence="9">
    <location>
        <begin position="1020"/>
        <end position="1036"/>
    </location>
</feature>
<feature type="compositionally biased region" description="Low complexity" evidence="9">
    <location>
        <begin position="459"/>
        <end position="472"/>
    </location>
</feature>
<dbReference type="InterPro" id="IPR019786">
    <property type="entry name" value="Zinc_finger_PHD-type_CS"/>
</dbReference>
<evidence type="ECO:0000256" key="7">
    <source>
        <dbReference type="ARBA" id="ARBA00023242"/>
    </source>
</evidence>
<dbReference type="InterPro" id="IPR013083">
    <property type="entry name" value="Znf_RING/FYVE/PHD"/>
</dbReference>
<gene>
    <name evidence="11" type="primary">Pcl</name>
    <name evidence="11" type="ORF">g.44853</name>
</gene>
<evidence type="ECO:0000256" key="1">
    <source>
        <dbReference type="ARBA" id="ARBA00004123"/>
    </source>
</evidence>
<evidence type="ECO:0000259" key="10">
    <source>
        <dbReference type="PROSITE" id="PS50016"/>
    </source>
</evidence>
<feature type="region of interest" description="Disordered" evidence="9">
    <location>
        <begin position="441"/>
        <end position="472"/>
    </location>
</feature>
<keyword evidence="3" id="KW-0677">Repeat</keyword>
<dbReference type="Gene3D" id="3.30.40.10">
    <property type="entry name" value="Zinc/RING finger domain, C3HC4 (zinc finger)"/>
    <property type="match status" value="1"/>
</dbReference>
<evidence type="ECO:0000313" key="11">
    <source>
        <dbReference type="EMBL" id="JAD13726.1"/>
    </source>
</evidence>
<accession>A0A0A1XRV0</accession>
<evidence type="ECO:0000256" key="5">
    <source>
        <dbReference type="ARBA" id="ARBA00022833"/>
    </source>
</evidence>
<reference evidence="11" key="1">
    <citation type="submission" date="2014-11" db="EMBL/GenBank/DDBJ databases">
        <authorList>
            <person name="Geib S."/>
        </authorList>
    </citation>
    <scope>NUCLEOTIDE SEQUENCE</scope>
</reference>
<proteinExistence type="predicted"/>
<dbReference type="Pfam" id="PF14061">
    <property type="entry name" value="Mtf2_C"/>
    <property type="match status" value="1"/>
</dbReference>
<protein>
    <submittedName>
        <fullName evidence="11">Polycomb protein Pcl</fullName>
    </submittedName>
</protein>
<feature type="domain" description="PHD-type" evidence="10">
    <location>
        <begin position="753"/>
        <end position="801"/>
    </location>
</feature>
<dbReference type="EMBL" id="GBXI01000566">
    <property type="protein sequence ID" value="JAD13726.1"/>
    <property type="molecule type" value="Transcribed_RNA"/>
</dbReference>
<dbReference type="GO" id="GO:0008270">
    <property type="term" value="F:zinc ion binding"/>
    <property type="evidence" value="ECO:0007669"/>
    <property type="project" value="UniProtKB-KW"/>
</dbReference>
<dbReference type="PROSITE" id="PS01359">
    <property type="entry name" value="ZF_PHD_1"/>
    <property type="match status" value="1"/>
</dbReference>
<dbReference type="GO" id="GO:0006325">
    <property type="term" value="P:chromatin organization"/>
    <property type="evidence" value="ECO:0007669"/>
    <property type="project" value="UniProtKB-KW"/>
</dbReference>
<feature type="compositionally biased region" description="Basic residues" evidence="9">
    <location>
        <begin position="1258"/>
        <end position="1267"/>
    </location>
</feature>
<dbReference type="SUPFAM" id="SSF57903">
    <property type="entry name" value="FYVE/PHD zinc finger"/>
    <property type="match status" value="1"/>
</dbReference>
<feature type="compositionally biased region" description="Polar residues" evidence="9">
    <location>
        <begin position="146"/>
        <end position="163"/>
    </location>
</feature>
<dbReference type="InterPro" id="IPR001965">
    <property type="entry name" value="Znf_PHD"/>
</dbReference>
<feature type="region of interest" description="Disordered" evidence="9">
    <location>
        <begin position="1219"/>
        <end position="1243"/>
    </location>
</feature>
<evidence type="ECO:0000256" key="3">
    <source>
        <dbReference type="ARBA" id="ARBA00022737"/>
    </source>
</evidence>
<name>A0A0A1XRV0_ZEUCU</name>
<reference evidence="11" key="2">
    <citation type="journal article" date="2015" name="Gigascience">
        <title>Reconstructing a comprehensive transcriptome assembly of a white-pupal translocated strain of the pest fruit fly Bactrocera cucurbitae.</title>
        <authorList>
            <person name="Sim S.B."/>
            <person name="Calla B."/>
            <person name="Hall B."/>
            <person name="DeRego T."/>
            <person name="Geib S.M."/>
        </authorList>
    </citation>
    <scope>NUCLEOTIDE SEQUENCE</scope>
</reference>
<feature type="region of interest" description="Disordered" evidence="9">
    <location>
        <begin position="1019"/>
        <end position="1038"/>
    </location>
</feature>
<dbReference type="Gene3D" id="2.30.30.140">
    <property type="match status" value="1"/>
</dbReference>
<dbReference type="PROSITE" id="PS50016">
    <property type="entry name" value="ZF_PHD_2"/>
    <property type="match status" value="1"/>
</dbReference>
<dbReference type="CDD" id="cd15489">
    <property type="entry name" value="PHD_SF"/>
    <property type="match status" value="1"/>
</dbReference>
<evidence type="ECO:0000256" key="9">
    <source>
        <dbReference type="SAM" id="MobiDB-lite"/>
    </source>
</evidence>
<keyword evidence="4 8" id="KW-0863">Zinc-finger</keyword>
<keyword evidence="7" id="KW-0539">Nucleus</keyword>
<keyword evidence="6" id="KW-0156">Chromatin regulator</keyword>
<keyword evidence="2" id="KW-0479">Metal-binding</keyword>
<evidence type="ECO:0000256" key="4">
    <source>
        <dbReference type="ARBA" id="ARBA00022771"/>
    </source>
</evidence>
<organism evidence="11">
    <name type="scientific">Zeugodacus cucurbitae</name>
    <name type="common">Melon fruit fly</name>
    <name type="synonym">Bactrocera cucurbitae</name>
    <dbReference type="NCBI Taxonomy" id="28588"/>
    <lineage>
        <taxon>Eukaryota</taxon>
        <taxon>Metazoa</taxon>
        <taxon>Ecdysozoa</taxon>
        <taxon>Arthropoda</taxon>
        <taxon>Hexapoda</taxon>
        <taxon>Insecta</taxon>
        <taxon>Pterygota</taxon>
        <taxon>Neoptera</taxon>
        <taxon>Endopterygota</taxon>
        <taxon>Diptera</taxon>
        <taxon>Brachycera</taxon>
        <taxon>Muscomorpha</taxon>
        <taxon>Tephritoidea</taxon>
        <taxon>Tephritidae</taxon>
        <taxon>Zeugodacus</taxon>
        <taxon>Zeugodacus</taxon>
    </lineage>
</organism>
<feature type="region of interest" description="Disordered" evidence="9">
    <location>
        <begin position="1255"/>
        <end position="1293"/>
    </location>
</feature>
<comment type="subcellular location">
    <subcellularLocation>
        <location evidence="1">Nucleus</location>
    </subcellularLocation>
</comment>
<feature type="compositionally biased region" description="Low complexity" evidence="9">
    <location>
        <begin position="127"/>
        <end position="141"/>
    </location>
</feature>
<evidence type="ECO:0000256" key="6">
    <source>
        <dbReference type="ARBA" id="ARBA00022853"/>
    </source>
</evidence>
<keyword evidence="5" id="KW-0862">Zinc</keyword>
<feature type="region of interest" description="Disordered" evidence="9">
    <location>
        <begin position="124"/>
        <end position="189"/>
    </location>
</feature>
<evidence type="ECO:0000256" key="2">
    <source>
        <dbReference type="ARBA" id="ARBA00022723"/>
    </source>
</evidence>
<feature type="compositionally biased region" description="Low complexity" evidence="9">
    <location>
        <begin position="180"/>
        <end position="189"/>
    </location>
</feature>
<dbReference type="InterPro" id="IPR011011">
    <property type="entry name" value="Znf_FYVE_PHD"/>
</dbReference>
<dbReference type="SMART" id="SM00249">
    <property type="entry name" value="PHD"/>
    <property type="match status" value="1"/>
</dbReference>
<dbReference type="GO" id="GO:0005634">
    <property type="term" value="C:nucleus"/>
    <property type="evidence" value="ECO:0007669"/>
    <property type="project" value="UniProtKB-SubCell"/>
</dbReference>
<feature type="compositionally biased region" description="Low complexity" evidence="9">
    <location>
        <begin position="1270"/>
        <end position="1293"/>
    </location>
</feature>
<evidence type="ECO:0000256" key="8">
    <source>
        <dbReference type="PROSITE-ProRule" id="PRU00146"/>
    </source>
</evidence>